<sequence>MGILHSIRNWTLTSLVVASTGVIYGKIFFHEAPLYIGAVFALFCGMPLLAFERRMILPRLNVWMHRLPTPAFILSALIVDFILMSAGYAVAGSLMKLLGLVDGTWEQLTLLKFDVYLYAVLVTAVIIFIGRVRELLGRDVFLSLLTGRYRNPTQEERVFLFIDLVGSTAFAEEHGDLKTQEFLGAVFAAMAEPVRRHKGAIDDYIGDAAIITWPLRRGIKNANCVRCVFNILDDIEANSETWLKSYGRVPRLRAALHGGSIVTAEIGVDHHKIAYFGDTVNTVARLESLCKSLERQVLISSDLARRLELPGAIVKEELGEHAVRGRDQSLGVIALHTQSRQALKAARGRS</sequence>
<dbReference type="PANTHER" id="PTHR43081">
    <property type="entry name" value="ADENYLATE CYCLASE, TERMINAL-DIFFERENTIATION SPECIFIC-RELATED"/>
    <property type="match status" value="1"/>
</dbReference>
<dbReference type="InterPro" id="IPR050697">
    <property type="entry name" value="Adenylyl/Guanylyl_Cyclase_3/4"/>
</dbReference>
<proteinExistence type="predicted"/>
<dbReference type="RefSeq" id="WP_092852253.1">
    <property type="nucleotide sequence ID" value="NZ_FMAH01000025.1"/>
</dbReference>
<dbReference type="EMBL" id="FMAH01000025">
    <property type="protein sequence ID" value="SCB36594.1"/>
    <property type="molecule type" value="Genomic_DNA"/>
</dbReference>
<dbReference type="CDD" id="cd07302">
    <property type="entry name" value="CHD"/>
    <property type="match status" value="1"/>
</dbReference>
<evidence type="ECO:0000256" key="1">
    <source>
        <dbReference type="SAM" id="Phobius"/>
    </source>
</evidence>
<accession>A0A1C3WA57</accession>
<dbReference type="GO" id="GO:0009190">
    <property type="term" value="P:cyclic nucleotide biosynthetic process"/>
    <property type="evidence" value="ECO:0007669"/>
    <property type="project" value="InterPro"/>
</dbReference>
<dbReference type="OrthoDB" id="9768499at2"/>
<dbReference type="PANTHER" id="PTHR43081:SF1">
    <property type="entry name" value="ADENYLATE CYCLASE, TERMINAL-DIFFERENTIATION SPECIFIC"/>
    <property type="match status" value="1"/>
</dbReference>
<name>A0A1C3WA57_9HYPH</name>
<protein>
    <submittedName>
        <fullName evidence="3">Adenylate cyclase</fullName>
    </submittedName>
</protein>
<dbReference type="Pfam" id="PF00211">
    <property type="entry name" value="Guanylate_cyc"/>
    <property type="match status" value="1"/>
</dbReference>
<dbReference type="SUPFAM" id="SSF55073">
    <property type="entry name" value="Nucleotide cyclase"/>
    <property type="match status" value="1"/>
</dbReference>
<organism evidence="3 4">
    <name type="scientific">Rhizobium miluonense</name>
    <dbReference type="NCBI Taxonomy" id="411945"/>
    <lineage>
        <taxon>Bacteria</taxon>
        <taxon>Pseudomonadati</taxon>
        <taxon>Pseudomonadota</taxon>
        <taxon>Alphaproteobacteria</taxon>
        <taxon>Hyphomicrobiales</taxon>
        <taxon>Rhizobiaceae</taxon>
        <taxon>Rhizobium/Agrobacterium group</taxon>
        <taxon>Rhizobium</taxon>
    </lineage>
</organism>
<keyword evidence="1" id="KW-0812">Transmembrane</keyword>
<evidence type="ECO:0000313" key="4">
    <source>
        <dbReference type="Proteomes" id="UP000199435"/>
    </source>
</evidence>
<keyword evidence="1" id="KW-1133">Transmembrane helix</keyword>
<feature type="transmembrane region" description="Helical" evidence="1">
    <location>
        <begin position="115"/>
        <end position="132"/>
    </location>
</feature>
<feature type="transmembrane region" description="Helical" evidence="1">
    <location>
        <begin position="7"/>
        <end position="27"/>
    </location>
</feature>
<dbReference type="InterPro" id="IPR001054">
    <property type="entry name" value="A/G_cyclase"/>
</dbReference>
<evidence type="ECO:0000259" key="2">
    <source>
        <dbReference type="PROSITE" id="PS50125"/>
    </source>
</evidence>
<dbReference type="Gene3D" id="3.30.70.1230">
    <property type="entry name" value="Nucleotide cyclase"/>
    <property type="match status" value="1"/>
</dbReference>
<dbReference type="GO" id="GO:0004016">
    <property type="term" value="F:adenylate cyclase activity"/>
    <property type="evidence" value="ECO:0007669"/>
    <property type="project" value="UniProtKB-ARBA"/>
</dbReference>
<keyword evidence="4" id="KW-1185">Reference proteome</keyword>
<dbReference type="AlphaFoldDB" id="A0A1C3WA57"/>
<feature type="transmembrane region" description="Helical" evidence="1">
    <location>
        <begin position="33"/>
        <end position="51"/>
    </location>
</feature>
<dbReference type="PROSITE" id="PS50125">
    <property type="entry name" value="GUANYLATE_CYCLASE_2"/>
    <property type="match status" value="1"/>
</dbReference>
<dbReference type="InterPro" id="IPR029787">
    <property type="entry name" value="Nucleotide_cyclase"/>
</dbReference>
<feature type="transmembrane region" description="Helical" evidence="1">
    <location>
        <begin position="72"/>
        <end position="95"/>
    </location>
</feature>
<keyword evidence="1" id="KW-0472">Membrane</keyword>
<dbReference type="STRING" id="411945.GA0061102_102516"/>
<dbReference type="GO" id="GO:0035556">
    <property type="term" value="P:intracellular signal transduction"/>
    <property type="evidence" value="ECO:0007669"/>
    <property type="project" value="InterPro"/>
</dbReference>
<dbReference type="SMART" id="SM00044">
    <property type="entry name" value="CYCc"/>
    <property type="match status" value="1"/>
</dbReference>
<gene>
    <name evidence="3" type="ORF">GA0061102_102516</name>
</gene>
<evidence type="ECO:0000313" key="3">
    <source>
        <dbReference type="EMBL" id="SCB36594.1"/>
    </source>
</evidence>
<reference evidence="4" key="1">
    <citation type="submission" date="2016-08" db="EMBL/GenBank/DDBJ databases">
        <authorList>
            <person name="Varghese N."/>
            <person name="Submissions Spin"/>
        </authorList>
    </citation>
    <scope>NUCLEOTIDE SEQUENCE [LARGE SCALE GENOMIC DNA]</scope>
    <source>
        <strain evidence="4">HAMBI 2971</strain>
    </source>
</reference>
<dbReference type="Proteomes" id="UP000199435">
    <property type="component" value="Unassembled WGS sequence"/>
</dbReference>
<feature type="domain" description="Guanylate cyclase" evidence="2">
    <location>
        <begin position="158"/>
        <end position="287"/>
    </location>
</feature>